<keyword evidence="1" id="KW-1133">Transmembrane helix</keyword>
<reference evidence="3" key="1">
    <citation type="journal article" date="2019" name="Int. J. Syst. Evol. Microbiol.">
        <title>The Global Catalogue of Microorganisms (GCM) 10K type strain sequencing project: providing services to taxonomists for standard genome sequencing and annotation.</title>
        <authorList>
            <consortium name="The Broad Institute Genomics Platform"/>
            <consortium name="The Broad Institute Genome Sequencing Center for Infectious Disease"/>
            <person name="Wu L."/>
            <person name="Ma J."/>
        </authorList>
    </citation>
    <scope>NUCLEOTIDE SEQUENCE [LARGE SCALE GENOMIC DNA]</scope>
    <source>
        <strain evidence="3">KACC 14058</strain>
    </source>
</reference>
<dbReference type="EMBL" id="JBHSDV010000003">
    <property type="protein sequence ID" value="MFC4388229.1"/>
    <property type="molecule type" value="Genomic_DNA"/>
</dbReference>
<keyword evidence="1" id="KW-0472">Membrane</keyword>
<accession>A0ABV8VUS3</accession>
<organism evidence="2 3">
    <name type="scientific">Gracilibacillus marinus</name>
    <dbReference type="NCBI Taxonomy" id="630535"/>
    <lineage>
        <taxon>Bacteria</taxon>
        <taxon>Bacillati</taxon>
        <taxon>Bacillota</taxon>
        <taxon>Bacilli</taxon>
        <taxon>Bacillales</taxon>
        <taxon>Bacillaceae</taxon>
        <taxon>Gracilibacillus</taxon>
    </lineage>
</organism>
<feature type="transmembrane region" description="Helical" evidence="1">
    <location>
        <begin position="6"/>
        <end position="24"/>
    </location>
</feature>
<evidence type="ECO:0000313" key="3">
    <source>
        <dbReference type="Proteomes" id="UP001595880"/>
    </source>
</evidence>
<proteinExistence type="predicted"/>
<dbReference type="Proteomes" id="UP001595880">
    <property type="component" value="Unassembled WGS sequence"/>
</dbReference>
<dbReference type="InterPro" id="IPR025618">
    <property type="entry name" value="YtpI"/>
</dbReference>
<comment type="caution">
    <text evidence="2">The sequence shown here is derived from an EMBL/GenBank/DDBJ whole genome shotgun (WGS) entry which is preliminary data.</text>
</comment>
<evidence type="ECO:0000313" key="2">
    <source>
        <dbReference type="EMBL" id="MFC4388229.1"/>
    </source>
</evidence>
<feature type="transmembrane region" description="Helical" evidence="1">
    <location>
        <begin position="36"/>
        <end position="55"/>
    </location>
</feature>
<name>A0ABV8VUS3_9BACI</name>
<keyword evidence="3" id="KW-1185">Reference proteome</keyword>
<feature type="transmembrane region" description="Helical" evidence="1">
    <location>
        <begin position="61"/>
        <end position="81"/>
    </location>
</feature>
<keyword evidence="1" id="KW-0812">Transmembrane</keyword>
<dbReference type="RefSeq" id="WP_390199106.1">
    <property type="nucleotide sequence ID" value="NZ_JBHSDV010000003.1"/>
</dbReference>
<evidence type="ECO:0000256" key="1">
    <source>
        <dbReference type="SAM" id="Phobius"/>
    </source>
</evidence>
<sequence>MPIFPIIIIASIIMYVYFKVMIIRSNDPLIQEITNAKARMSLGIFMIAFGVNQYVYYQTQIALFVTIAFLLIGFIQLIAGWKRYKHYTNEQKKRKTATV</sequence>
<gene>
    <name evidence="2" type="ORF">ACFOZ1_10500</name>
</gene>
<dbReference type="Pfam" id="PF14007">
    <property type="entry name" value="YtpI"/>
    <property type="match status" value="1"/>
</dbReference>
<protein>
    <submittedName>
        <fullName evidence="2">YtpI family protein</fullName>
    </submittedName>
</protein>